<reference evidence="8 9" key="1">
    <citation type="submission" date="2017-07" db="EMBL/GenBank/DDBJ databases">
        <title>Draft genome sequence of aerobic hyperthermophilic archaea, Pyrobaculum aerophilum YKB31 and YKB32.</title>
        <authorList>
            <person name="Mochizuki T."/>
            <person name="Berliner A.J."/>
            <person name="Yoshida-Takashima Y."/>
            <person name="Takaki Y."/>
            <person name="Nunoura T."/>
            <person name="Takai K."/>
        </authorList>
    </citation>
    <scope>NUCLEOTIDE SEQUENCE [LARGE SCALE GENOMIC DNA]</scope>
    <source>
        <strain evidence="6 9">YKB31</strain>
        <strain evidence="7 8">YKB32</strain>
    </source>
</reference>
<gene>
    <name evidence="6" type="ORF">CGL51_06980</name>
    <name evidence="7" type="ORF">CGL52_05545</name>
</gene>
<keyword evidence="4" id="KW-1015">Disulfide bond</keyword>
<feature type="domain" description="Thioredoxin" evidence="5">
    <location>
        <begin position="47"/>
        <end position="204"/>
    </location>
</feature>
<keyword evidence="2 3" id="KW-0186">Copper</keyword>
<name>A0A371R4Q7_9CREN</name>
<comment type="similarity">
    <text evidence="1">Belongs to the SCO1/2 family.</text>
</comment>
<proteinExistence type="inferred from homology"/>
<dbReference type="CDD" id="cd02968">
    <property type="entry name" value="SCO"/>
    <property type="match status" value="1"/>
</dbReference>
<evidence type="ECO:0000256" key="2">
    <source>
        <dbReference type="ARBA" id="ARBA00023008"/>
    </source>
</evidence>
<dbReference type="Pfam" id="PF02630">
    <property type="entry name" value="SCO1-SenC"/>
    <property type="match status" value="1"/>
</dbReference>
<evidence type="ECO:0000256" key="1">
    <source>
        <dbReference type="ARBA" id="ARBA00010996"/>
    </source>
</evidence>
<dbReference type="PANTHER" id="PTHR12151">
    <property type="entry name" value="ELECTRON TRANSPORT PROTIN SCO1/SENC FAMILY MEMBER"/>
    <property type="match status" value="1"/>
</dbReference>
<evidence type="ECO:0000256" key="4">
    <source>
        <dbReference type="PIRSR" id="PIRSR603782-2"/>
    </source>
</evidence>
<dbReference type="GO" id="GO:0046872">
    <property type="term" value="F:metal ion binding"/>
    <property type="evidence" value="ECO:0007669"/>
    <property type="project" value="UniProtKB-KW"/>
</dbReference>
<dbReference type="InterPro" id="IPR036249">
    <property type="entry name" value="Thioredoxin-like_sf"/>
</dbReference>
<dbReference type="Gene3D" id="3.40.30.10">
    <property type="entry name" value="Glutaredoxin"/>
    <property type="match status" value="1"/>
</dbReference>
<feature type="disulfide bond" description="Redox-active" evidence="4">
    <location>
        <begin position="85"/>
        <end position="89"/>
    </location>
</feature>
<dbReference type="SUPFAM" id="SSF52833">
    <property type="entry name" value="Thioredoxin-like"/>
    <property type="match status" value="1"/>
</dbReference>
<dbReference type="PANTHER" id="PTHR12151:SF25">
    <property type="entry name" value="LINALOOL DEHYDRATASE_ISOMERASE DOMAIN-CONTAINING PROTEIN"/>
    <property type="match status" value="1"/>
</dbReference>
<feature type="binding site" evidence="3">
    <location>
        <position position="89"/>
    </location>
    <ligand>
        <name>Cu cation</name>
        <dbReference type="ChEBI" id="CHEBI:23378"/>
    </ligand>
</feature>
<evidence type="ECO:0000259" key="5">
    <source>
        <dbReference type="PROSITE" id="PS51352"/>
    </source>
</evidence>
<organism evidence="7 8">
    <name type="scientific">Pyrobaculum aerophilum</name>
    <dbReference type="NCBI Taxonomy" id="13773"/>
    <lineage>
        <taxon>Archaea</taxon>
        <taxon>Thermoproteota</taxon>
        <taxon>Thermoprotei</taxon>
        <taxon>Thermoproteales</taxon>
        <taxon>Thermoproteaceae</taxon>
        <taxon>Pyrobaculum</taxon>
    </lineage>
</organism>
<evidence type="ECO:0000313" key="7">
    <source>
        <dbReference type="EMBL" id="RFA99063.1"/>
    </source>
</evidence>
<evidence type="ECO:0000313" key="8">
    <source>
        <dbReference type="Proteomes" id="UP000256877"/>
    </source>
</evidence>
<dbReference type="EMBL" id="NMUE01000019">
    <property type="protein sequence ID" value="RFA95735.1"/>
    <property type="molecule type" value="Genomic_DNA"/>
</dbReference>
<evidence type="ECO:0000313" key="9">
    <source>
        <dbReference type="Proteomes" id="UP000257123"/>
    </source>
</evidence>
<protein>
    <submittedName>
        <fullName evidence="7">SenC</fullName>
    </submittedName>
</protein>
<feature type="binding site" evidence="3">
    <location>
        <position position="170"/>
    </location>
    <ligand>
        <name>Cu cation</name>
        <dbReference type="ChEBI" id="CHEBI:23378"/>
    </ligand>
</feature>
<dbReference type="RefSeq" id="WP_116421201.1">
    <property type="nucleotide sequence ID" value="NZ_NMUE01000019.1"/>
</dbReference>
<dbReference type="Proteomes" id="UP000257123">
    <property type="component" value="Unassembled WGS sequence"/>
</dbReference>
<dbReference type="InterPro" id="IPR003782">
    <property type="entry name" value="SCO1/SenC"/>
</dbReference>
<accession>A0A371R4Q7</accession>
<dbReference type="PROSITE" id="PS51352">
    <property type="entry name" value="THIOREDOXIN_2"/>
    <property type="match status" value="1"/>
</dbReference>
<dbReference type="AlphaFoldDB" id="A0A371R4Q7"/>
<dbReference type="EMBL" id="NMUF01000011">
    <property type="protein sequence ID" value="RFA99063.1"/>
    <property type="molecule type" value="Genomic_DNA"/>
</dbReference>
<keyword evidence="3" id="KW-0479">Metal-binding</keyword>
<evidence type="ECO:0000256" key="3">
    <source>
        <dbReference type="PIRSR" id="PIRSR603782-1"/>
    </source>
</evidence>
<feature type="binding site" evidence="3">
    <location>
        <position position="85"/>
    </location>
    <ligand>
        <name>Cu cation</name>
        <dbReference type="ChEBI" id="CHEBI:23378"/>
    </ligand>
</feature>
<evidence type="ECO:0000313" key="6">
    <source>
        <dbReference type="EMBL" id="RFA95735.1"/>
    </source>
</evidence>
<dbReference type="Proteomes" id="UP000256877">
    <property type="component" value="Unassembled WGS sequence"/>
</dbReference>
<dbReference type="OrthoDB" id="27579at2157"/>
<dbReference type="InterPro" id="IPR013766">
    <property type="entry name" value="Thioredoxin_domain"/>
</dbReference>
<sequence>MPRKYILLFLAILIPFVVAVIMQSQLGATAEEHSGLFERVVPVCYLPGREPPAADFELINQYGEKVRLSDYWSRPVLITFTYTYCPDVCPLMNLVLNKTLPLVPNLFGAVFDVSLDPDRDTPERLLAYSRGNRYNWTFLTGDYATLEKVWRAYGVTRYVENRNGVPYIVHDVLYIVVQNGKILGLVRGLPAPETLADYLKKIVSRQC</sequence>
<comment type="caution">
    <text evidence="7">The sequence shown here is derived from an EMBL/GenBank/DDBJ whole genome shotgun (WGS) entry which is preliminary data.</text>
</comment>